<dbReference type="GO" id="GO:0005829">
    <property type="term" value="C:cytosol"/>
    <property type="evidence" value="ECO:0007669"/>
    <property type="project" value="TreeGrafter"/>
</dbReference>
<accession>W1XUV3</accession>
<evidence type="ECO:0000259" key="3">
    <source>
        <dbReference type="Pfam" id="PF02525"/>
    </source>
</evidence>
<evidence type="ECO:0000256" key="1">
    <source>
        <dbReference type="ARBA" id="ARBA00006252"/>
    </source>
</evidence>
<proteinExistence type="inferred from homology"/>
<sequence>PVLRYGYRKRMEEDPFILRSQELIQWADHFIFVYPIWWSSMPSLLKGWIDRVFTPGIAYSANDQGSFIWNYLRGKQFKKLLKGKTASI</sequence>
<dbReference type="Pfam" id="PF02525">
    <property type="entry name" value="Flavodoxin_2"/>
    <property type="match status" value="1"/>
</dbReference>
<dbReference type="InterPro" id="IPR051545">
    <property type="entry name" value="NAD(P)H_dehydrogenase_qn"/>
</dbReference>
<dbReference type="GO" id="GO:0003955">
    <property type="term" value="F:NAD(P)H dehydrogenase (quinone) activity"/>
    <property type="evidence" value="ECO:0007669"/>
    <property type="project" value="TreeGrafter"/>
</dbReference>
<feature type="non-terminal residue" evidence="4">
    <location>
        <position position="1"/>
    </location>
</feature>
<dbReference type="SUPFAM" id="SSF52218">
    <property type="entry name" value="Flavoproteins"/>
    <property type="match status" value="1"/>
</dbReference>
<dbReference type="PANTHER" id="PTHR10204">
    <property type="entry name" value="NAD P H OXIDOREDUCTASE-RELATED"/>
    <property type="match status" value="1"/>
</dbReference>
<evidence type="ECO:0000256" key="2">
    <source>
        <dbReference type="ARBA" id="ARBA00023002"/>
    </source>
</evidence>
<dbReference type="InterPro" id="IPR029039">
    <property type="entry name" value="Flavoprotein-like_sf"/>
</dbReference>
<feature type="domain" description="Flavodoxin-like fold" evidence="3">
    <location>
        <begin position="13"/>
        <end position="76"/>
    </location>
</feature>
<comment type="caution">
    <text evidence="4">The sequence shown here is derived from an EMBL/GenBank/DDBJ whole genome shotgun (WGS) entry which is preliminary data.</text>
</comment>
<evidence type="ECO:0000313" key="4">
    <source>
        <dbReference type="EMBL" id="ETJ34002.1"/>
    </source>
</evidence>
<reference evidence="4" key="1">
    <citation type="submission" date="2013-12" db="EMBL/GenBank/DDBJ databases">
        <title>A Varibaculum cambriense genome reconstructed from a premature infant gut community with otherwise low bacterial novelty that shifts toward anaerobic metabolism during the third week of life.</title>
        <authorList>
            <person name="Brown C.T."/>
            <person name="Sharon I."/>
            <person name="Thomas B.C."/>
            <person name="Castelle C.J."/>
            <person name="Morowitz M.J."/>
            <person name="Banfield J.F."/>
        </authorList>
    </citation>
    <scope>NUCLEOTIDE SEQUENCE</scope>
</reference>
<gene>
    <name evidence="4" type="ORF">Q604_UNBC11563G0001</name>
</gene>
<dbReference type="EMBL" id="AZMM01011563">
    <property type="protein sequence ID" value="ETJ34002.1"/>
    <property type="molecule type" value="Genomic_DNA"/>
</dbReference>
<keyword evidence="2" id="KW-0560">Oxidoreductase</keyword>
<organism evidence="4">
    <name type="scientific">human gut metagenome</name>
    <dbReference type="NCBI Taxonomy" id="408170"/>
    <lineage>
        <taxon>unclassified sequences</taxon>
        <taxon>metagenomes</taxon>
        <taxon>organismal metagenomes</taxon>
    </lineage>
</organism>
<dbReference type="AlphaFoldDB" id="W1XUV3"/>
<feature type="non-terminal residue" evidence="4">
    <location>
        <position position="88"/>
    </location>
</feature>
<dbReference type="InterPro" id="IPR003680">
    <property type="entry name" value="Flavodoxin_fold"/>
</dbReference>
<comment type="similarity">
    <text evidence="1">Belongs to the NAD(P)H dehydrogenase (quinone) family.</text>
</comment>
<protein>
    <submittedName>
        <fullName evidence="4">NADPH-dependent FMN reductase</fullName>
    </submittedName>
</protein>
<dbReference type="PANTHER" id="PTHR10204:SF34">
    <property type="entry name" value="NAD(P)H DEHYDROGENASE [QUINONE] 1 ISOFORM 1"/>
    <property type="match status" value="1"/>
</dbReference>
<dbReference type="Gene3D" id="3.40.50.360">
    <property type="match status" value="1"/>
</dbReference>
<name>W1XUV3_9ZZZZ</name>